<organism evidence="2 3">
    <name type="scientific">Actinomadura chibensis</name>
    <dbReference type="NCBI Taxonomy" id="392828"/>
    <lineage>
        <taxon>Bacteria</taxon>
        <taxon>Bacillati</taxon>
        <taxon>Actinomycetota</taxon>
        <taxon>Actinomycetes</taxon>
        <taxon>Streptosporangiales</taxon>
        <taxon>Thermomonosporaceae</taxon>
        <taxon>Actinomadura</taxon>
    </lineage>
</organism>
<dbReference type="InterPro" id="IPR001853">
    <property type="entry name" value="DSBA-like_thioredoxin_dom"/>
</dbReference>
<reference evidence="2 3" key="1">
    <citation type="submission" date="2019-08" db="EMBL/GenBank/DDBJ databases">
        <title>Actinomadura sp. nov. CYP1-5 isolated from mountain soil.</title>
        <authorList>
            <person name="Songsumanus A."/>
            <person name="Kuncharoen N."/>
            <person name="Kudo T."/>
            <person name="Yuki M."/>
            <person name="Igarashi Y."/>
            <person name="Tanasupawat S."/>
        </authorList>
    </citation>
    <scope>NUCLEOTIDE SEQUENCE [LARGE SCALE GENOMIC DNA]</scope>
    <source>
        <strain evidence="2 3">JCM 14158</strain>
    </source>
</reference>
<dbReference type="InterPro" id="IPR036249">
    <property type="entry name" value="Thioredoxin-like_sf"/>
</dbReference>
<dbReference type="Proteomes" id="UP000323380">
    <property type="component" value="Unassembled WGS sequence"/>
</dbReference>
<proteinExistence type="predicted"/>
<dbReference type="CDD" id="cd03024">
    <property type="entry name" value="DsbA_FrnE"/>
    <property type="match status" value="1"/>
</dbReference>
<dbReference type="GO" id="GO:0016491">
    <property type="term" value="F:oxidoreductase activity"/>
    <property type="evidence" value="ECO:0007669"/>
    <property type="project" value="InterPro"/>
</dbReference>
<dbReference type="Gene3D" id="3.40.30.10">
    <property type="entry name" value="Glutaredoxin"/>
    <property type="match status" value="1"/>
</dbReference>
<sequence>MIHLSTVGVSVRIDVYADVLCPWCYIGKRRLAAALDGLAGPEPVDVRWRAYELGPDLPRVPGRSAAAQMADPSWWGAEAPSRIDRIRALGAAEGLTLDLHRARPVNTFDAHRLIRFGHERGLGDATAERLLLAYHSEGANVADHGVLERLGTEAGLDDAEVRAVLAGDAHAADVRADERRAARSGVTGVPSLVIDGGRPVPGVQPAHVLRRLLSDAPPAASRP</sequence>
<gene>
    <name evidence="2" type="ORF">FXF69_18590</name>
</gene>
<evidence type="ECO:0000313" key="2">
    <source>
        <dbReference type="EMBL" id="TYB45446.1"/>
    </source>
</evidence>
<accession>A0A5D0NLS5</accession>
<comment type="caution">
    <text evidence="2">The sequence shown here is derived from an EMBL/GenBank/DDBJ whole genome shotgun (WGS) entry which is preliminary data.</text>
</comment>
<protein>
    <submittedName>
        <fullName evidence="2">DsbA family oxidoreductase</fullName>
    </submittedName>
</protein>
<evidence type="ECO:0000313" key="3">
    <source>
        <dbReference type="Proteomes" id="UP000323380"/>
    </source>
</evidence>
<dbReference type="PANTHER" id="PTHR13887:SF41">
    <property type="entry name" value="THIOREDOXIN SUPERFAMILY PROTEIN"/>
    <property type="match status" value="1"/>
</dbReference>
<dbReference type="EMBL" id="VSFG01000003">
    <property type="protein sequence ID" value="TYB45446.1"/>
    <property type="molecule type" value="Genomic_DNA"/>
</dbReference>
<keyword evidence="3" id="KW-1185">Reference proteome</keyword>
<name>A0A5D0NLS5_9ACTN</name>
<dbReference type="Pfam" id="PF01323">
    <property type="entry name" value="DSBA"/>
    <property type="match status" value="1"/>
</dbReference>
<dbReference type="STRING" id="1220554.GCA_001552135_05792"/>
<evidence type="ECO:0000259" key="1">
    <source>
        <dbReference type="Pfam" id="PF01323"/>
    </source>
</evidence>
<feature type="domain" description="DSBA-like thioredoxin" evidence="1">
    <location>
        <begin position="13"/>
        <end position="213"/>
    </location>
</feature>
<dbReference type="PANTHER" id="PTHR13887">
    <property type="entry name" value="GLUTATHIONE S-TRANSFERASE KAPPA"/>
    <property type="match status" value="1"/>
</dbReference>
<dbReference type="AlphaFoldDB" id="A0A5D0NLS5"/>
<dbReference type="SUPFAM" id="SSF52833">
    <property type="entry name" value="Thioredoxin-like"/>
    <property type="match status" value="1"/>
</dbReference>